<dbReference type="Pfam" id="PF01553">
    <property type="entry name" value="Acyltransferase"/>
    <property type="match status" value="1"/>
</dbReference>
<sequence>MTVVLDRPYQFVPPHRGNAWPSFIQTFRIVDLYLARKEGVVQHECRGLDHWRASKQRGDGILLAPNHCRYADPLVIGWPARQLGSHVFAMASWHLFNVGAFDSFAIRKMGGFSINREGSDRASLEMAIEVLAAAERPLILFPEGTTNRTNDVLKPLLEGVAFIARAAARRRDKECGGQLVMHPIAIKYLCVGKINDWAQTQLSQLETHLGWRRPVGASILDRTIRLAEGLLALKEIEYFGTSQTGDLRTRRDRLILHILQQSELRLGLFPAADTHADGARLGDSVSSDSVKGHLASAGPSGLTVESFATRAEFDSDIRSRVRVIRTETVTQYFRCIGEGAADQLQERYQRESRAANLAQDLMSYPDCYLDADQVTDTRIVETIQRMQETFFGRADVRVPLKAVIQCDEAIVVPPQRAPRGQTDPIMDQLGSRLTSLVDALSHEARSAKDAGLI</sequence>
<dbReference type="RefSeq" id="WP_145168445.1">
    <property type="nucleotide sequence ID" value="NZ_CP036525.1"/>
</dbReference>
<dbReference type="AlphaFoldDB" id="A0A517N6B9"/>
<protein>
    <submittedName>
        <fullName evidence="5">Acyltransferase</fullName>
    </submittedName>
</protein>
<dbReference type="GO" id="GO:0003841">
    <property type="term" value="F:1-acylglycerol-3-phosphate O-acyltransferase activity"/>
    <property type="evidence" value="ECO:0007669"/>
    <property type="project" value="TreeGrafter"/>
</dbReference>
<feature type="domain" description="Phospholipid/glycerol acyltransferase" evidence="4">
    <location>
        <begin position="61"/>
        <end position="189"/>
    </location>
</feature>
<dbReference type="SUPFAM" id="SSF69593">
    <property type="entry name" value="Glycerol-3-phosphate (1)-acyltransferase"/>
    <property type="match status" value="1"/>
</dbReference>
<name>A0A517N6B9_9BACT</name>
<dbReference type="InterPro" id="IPR002123">
    <property type="entry name" value="Plipid/glycerol_acylTrfase"/>
</dbReference>
<dbReference type="EMBL" id="CP036525">
    <property type="protein sequence ID" value="QDT02677.1"/>
    <property type="molecule type" value="Genomic_DNA"/>
</dbReference>
<dbReference type="Proteomes" id="UP000318538">
    <property type="component" value="Chromosome"/>
</dbReference>
<keyword evidence="3 5" id="KW-0012">Acyltransferase</keyword>
<organism evidence="5 6">
    <name type="scientific">Rubripirellula lacrimiformis</name>
    <dbReference type="NCBI Taxonomy" id="1930273"/>
    <lineage>
        <taxon>Bacteria</taxon>
        <taxon>Pseudomonadati</taxon>
        <taxon>Planctomycetota</taxon>
        <taxon>Planctomycetia</taxon>
        <taxon>Pirellulales</taxon>
        <taxon>Pirellulaceae</taxon>
        <taxon>Rubripirellula</taxon>
    </lineage>
</organism>
<evidence type="ECO:0000256" key="2">
    <source>
        <dbReference type="ARBA" id="ARBA00022679"/>
    </source>
</evidence>
<evidence type="ECO:0000313" key="6">
    <source>
        <dbReference type="Proteomes" id="UP000318538"/>
    </source>
</evidence>
<proteinExistence type="predicted"/>
<evidence type="ECO:0000256" key="3">
    <source>
        <dbReference type="ARBA" id="ARBA00023315"/>
    </source>
</evidence>
<dbReference type="CDD" id="cd07989">
    <property type="entry name" value="LPLAT_AGPAT-like"/>
    <property type="match status" value="1"/>
</dbReference>
<dbReference type="PANTHER" id="PTHR10434:SF40">
    <property type="entry name" value="1-ACYL-SN-GLYCEROL-3-PHOSPHATE ACYLTRANSFERASE"/>
    <property type="match status" value="1"/>
</dbReference>
<evidence type="ECO:0000256" key="1">
    <source>
        <dbReference type="ARBA" id="ARBA00005189"/>
    </source>
</evidence>
<dbReference type="SMART" id="SM00563">
    <property type="entry name" value="PlsC"/>
    <property type="match status" value="1"/>
</dbReference>
<accession>A0A517N6B9</accession>
<dbReference type="GO" id="GO:0006654">
    <property type="term" value="P:phosphatidic acid biosynthetic process"/>
    <property type="evidence" value="ECO:0007669"/>
    <property type="project" value="TreeGrafter"/>
</dbReference>
<dbReference type="KEGG" id="rlc:K227x_10550"/>
<evidence type="ECO:0000259" key="4">
    <source>
        <dbReference type="SMART" id="SM00563"/>
    </source>
</evidence>
<dbReference type="PANTHER" id="PTHR10434">
    <property type="entry name" value="1-ACYL-SN-GLYCEROL-3-PHOSPHATE ACYLTRANSFERASE"/>
    <property type="match status" value="1"/>
</dbReference>
<reference evidence="5 6" key="1">
    <citation type="submission" date="2019-02" db="EMBL/GenBank/DDBJ databases">
        <title>Deep-cultivation of Planctomycetes and their phenomic and genomic characterization uncovers novel biology.</title>
        <authorList>
            <person name="Wiegand S."/>
            <person name="Jogler M."/>
            <person name="Boedeker C."/>
            <person name="Pinto D."/>
            <person name="Vollmers J."/>
            <person name="Rivas-Marin E."/>
            <person name="Kohn T."/>
            <person name="Peeters S.H."/>
            <person name="Heuer A."/>
            <person name="Rast P."/>
            <person name="Oberbeckmann S."/>
            <person name="Bunk B."/>
            <person name="Jeske O."/>
            <person name="Meyerdierks A."/>
            <person name="Storesund J.E."/>
            <person name="Kallscheuer N."/>
            <person name="Luecker S."/>
            <person name="Lage O.M."/>
            <person name="Pohl T."/>
            <person name="Merkel B.J."/>
            <person name="Hornburger P."/>
            <person name="Mueller R.-W."/>
            <person name="Bruemmer F."/>
            <person name="Labrenz M."/>
            <person name="Spormann A.M."/>
            <person name="Op den Camp H."/>
            <person name="Overmann J."/>
            <person name="Amann R."/>
            <person name="Jetten M.S.M."/>
            <person name="Mascher T."/>
            <person name="Medema M.H."/>
            <person name="Devos D.P."/>
            <person name="Kaster A.-K."/>
            <person name="Ovreas L."/>
            <person name="Rohde M."/>
            <person name="Galperin M.Y."/>
            <person name="Jogler C."/>
        </authorList>
    </citation>
    <scope>NUCLEOTIDE SEQUENCE [LARGE SCALE GENOMIC DNA]</scope>
    <source>
        <strain evidence="5 6">K22_7</strain>
    </source>
</reference>
<keyword evidence="2 5" id="KW-0808">Transferase</keyword>
<evidence type="ECO:0000313" key="5">
    <source>
        <dbReference type="EMBL" id="QDT02677.1"/>
    </source>
</evidence>
<comment type="pathway">
    <text evidence="1">Lipid metabolism.</text>
</comment>
<gene>
    <name evidence="5" type="ORF">K227x_10550</name>
</gene>
<keyword evidence="6" id="KW-1185">Reference proteome</keyword>
<dbReference type="OrthoDB" id="9806008at2"/>